<dbReference type="OrthoDB" id="10597468at2759"/>
<sequence>MAIETIGRLEQELVVVEAKLIVTKETVKQIDADRDECKRQHKEATKEVKEFRRQRLNAKARVTRAQKTLATAQEDVKNAEEKIVHWENEVERLKAERKKLSGENEFERLCKKLGKKLRGVMNELKKLREQDLNDWASWPADELVRRWENGDIYYEVFEDRKNGNVKKLRDAYLKCNPHGAPVAAVLWIISTEILDKSSECSTPWESTDWDPDYAAFPKPEEVTHEEGSDEEVTNGEASDEEDSDEEVTDEESENEEIEDEEDPDEEDRNEEPINDSVDDEETADMTTSFTATQTSTISNDADCGSPGSVLGKRTRQSYTANSLATTTSPSESSCSHADANVKDEPDIKTEMKEEEIKPDIDIVMKTEVKENDTAIKTEAEAKKQEDMDTKTDVDTVMTTEIEEQDISDPKTEGQLKQQGDVVTDANIDTVMATEVEENHVATINEDVIGQQRAIKQEVDETDMVMSGAETDVEKEKNKESSSMSMLTLPGSYPASKLDTEERPAKRERLNNPGETGTFNSNVLSSYFSFDTLPKLGSPTPERGQPLESSKSDSGRELGSPTSEPTLEELQRLDSRLPELLELDLDLEYAAAEQYLDFDD</sequence>
<gene>
    <name evidence="3" type="ORF">PAC_01607</name>
</gene>
<evidence type="ECO:0000313" key="3">
    <source>
        <dbReference type="EMBL" id="CZR51730.1"/>
    </source>
</evidence>
<dbReference type="AlphaFoldDB" id="A0A1L7WG36"/>
<proteinExistence type="predicted"/>
<protein>
    <submittedName>
        <fullName evidence="3">Uncharacterized protein</fullName>
    </submittedName>
</protein>
<dbReference type="EMBL" id="FJOG01000002">
    <property type="protein sequence ID" value="CZR51730.1"/>
    <property type="molecule type" value="Genomic_DNA"/>
</dbReference>
<feature type="compositionally biased region" description="Polar residues" evidence="2">
    <location>
        <begin position="316"/>
        <end position="335"/>
    </location>
</feature>
<name>A0A1L7WG36_9HELO</name>
<feature type="compositionally biased region" description="Basic and acidic residues" evidence="2">
    <location>
        <begin position="497"/>
        <end position="509"/>
    </location>
</feature>
<evidence type="ECO:0000256" key="2">
    <source>
        <dbReference type="SAM" id="MobiDB-lite"/>
    </source>
</evidence>
<feature type="region of interest" description="Disordered" evidence="2">
    <location>
        <begin position="458"/>
        <end position="568"/>
    </location>
</feature>
<keyword evidence="1" id="KW-0175">Coiled coil</keyword>
<evidence type="ECO:0000256" key="1">
    <source>
        <dbReference type="SAM" id="Coils"/>
    </source>
</evidence>
<feature type="compositionally biased region" description="Polar residues" evidence="2">
    <location>
        <begin position="512"/>
        <end position="528"/>
    </location>
</feature>
<feature type="compositionally biased region" description="Low complexity" evidence="2">
    <location>
        <begin position="284"/>
        <end position="296"/>
    </location>
</feature>
<reference evidence="3 4" key="1">
    <citation type="submission" date="2016-03" db="EMBL/GenBank/DDBJ databases">
        <authorList>
            <person name="Ploux O."/>
        </authorList>
    </citation>
    <scope>NUCLEOTIDE SEQUENCE [LARGE SCALE GENOMIC DNA]</scope>
    <source>
        <strain evidence="3 4">UAMH 11012</strain>
    </source>
</reference>
<organism evidence="3 4">
    <name type="scientific">Phialocephala subalpina</name>
    <dbReference type="NCBI Taxonomy" id="576137"/>
    <lineage>
        <taxon>Eukaryota</taxon>
        <taxon>Fungi</taxon>
        <taxon>Dikarya</taxon>
        <taxon>Ascomycota</taxon>
        <taxon>Pezizomycotina</taxon>
        <taxon>Leotiomycetes</taxon>
        <taxon>Helotiales</taxon>
        <taxon>Mollisiaceae</taxon>
        <taxon>Phialocephala</taxon>
        <taxon>Phialocephala fortinii species complex</taxon>
    </lineage>
</organism>
<feature type="compositionally biased region" description="Acidic residues" evidence="2">
    <location>
        <begin position="227"/>
        <end position="283"/>
    </location>
</feature>
<evidence type="ECO:0000313" key="4">
    <source>
        <dbReference type="Proteomes" id="UP000184330"/>
    </source>
</evidence>
<keyword evidence="4" id="KW-1185">Reference proteome</keyword>
<accession>A0A1L7WG36</accession>
<feature type="region of interest" description="Disordered" evidence="2">
    <location>
        <begin position="200"/>
        <end position="359"/>
    </location>
</feature>
<feature type="region of interest" description="Disordered" evidence="2">
    <location>
        <begin position="400"/>
        <end position="420"/>
    </location>
</feature>
<feature type="coiled-coil region" evidence="1">
    <location>
        <begin position="27"/>
        <end position="130"/>
    </location>
</feature>
<dbReference type="Proteomes" id="UP000184330">
    <property type="component" value="Unassembled WGS sequence"/>
</dbReference>
<feature type="compositionally biased region" description="Basic and acidic residues" evidence="2">
    <location>
        <begin position="339"/>
        <end position="359"/>
    </location>
</feature>